<protein>
    <submittedName>
        <fullName evidence="2">PTPRS-like protein</fullName>
    </submittedName>
</protein>
<dbReference type="PROSITE" id="PS50055">
    <property type="entry name" value="TYR_PHOSPHATASE_PTP"/>
    <property type="match status" value="1"/>
</dbReference>
<keyword evidence="3" id="KW-1185">Reference proteome</keyword>
<dbReference type="SMART" id="SM00404">
    <property type="entry name" value="PTPc_motif"/>
    <property type="match status" value="1"/>
</dbReference>
<evidence type="ECO:0000259" key="1">
    <source>
        <dbReference type="PROSITE" id="PS50055"/>
    </source>
</evidence>
<name>A0ABY7F540_MYAAR</name>
<dbReference type="CDD" id="cd00047">
    <property type="entry name" value="PTPc"/>
    <property type="match status" value="1"/>
</dbReference>
<dbReference type="PANTHER" id="PTHR19134:SF449">
    <property type="entry name" value="TYROSINE-PROTEIN PHOSPHATASE 1"/>
    <property type="match status" value="1"/>
</dbReference>
<reference evidence="2" key="1">
    <citation type="submission" date="2022-11" db="EMBL/GenBank/DDBJ databases">
        <title>Centuries of genome instability and evolution in soft-shell clam transmissible cancer (bioRxiv).</title>
        <authorList>
            <person name="Hart S.F.M."/>
            <person name="Yonemitsu M.A."/>
            <person name="Giersch R.M."/>
            <person name="Beal B.F."/>
            <person name="Arriagada G."/>
            <person name="Davis B.W."/>
            <person name="Ostrander E.A."/>
            <person name="Goff S.P."/>
            <person name="Metzger M.J."/>
        </authorList>
    </citation>
    <scope>NUCLEOTIDE SEQUENCE</scope>
    <source>
        <strain evidence="2">MELC-2E11</strain>
        <tissue evidence="2">Siphon/mantle</tissue>
    </source>
</reference>
<gene>
    <name evidence="2" type="ORF">MAR_031306</name>
</gene>
<evidence type="ECO:0000313" key="2">
    <source>
        <dbReference type="EMBL" id="WAR16712.1"/>
    </source>
</evidence>
<organism evidence="2 3">
    <name type="scientific">Mya arenaria</name>
    <name type="common">Soft-shell clam</name>
    <dbReference type="NCBI Taxonomy" id="6604"/>
    <lineage>
        <taxon>Eukaryota</taxon>
        <taxon>Metazoa</taxon>
        <taxon>Spiralia</taxon>
        <taxon>Lophotrochozoa</taxon>
        <taxon>Mollusca</taxon>
        <taxon>Bivalvia</taxon>
        <taxon>Autobranchia</taxon>
        <taxon>Heteroconchia</taxon>
        <taxon>Euheterodonta</taxon>
        <taxon>Imparidentia</taxon>
        <taxon>Neoheterodontei</taxon>
        <taxon>Myida</taxon>
        <taxon>Myoidea</taxon>
        <taxon>Myidae</taxon>
        <taxon>Mya</taxon>
    </lineage>
</organism>
<feature type="domain" description="Tyrosine-protein phosphatase" evidence="1">
    <location>
        <begin position="66"/>
        <end position="235"/>
    </location>
</feature>
<dbReference type="PRINTS" id="PR00700">
    <property type="entry name" value="PRTYPHPHTASE"/>
</dbReference>
<dbReference type="Pfam" id="PF00102">
    <property type="entry name" value="Y_phosphatase"/>
    <property type="match status" value="1"/>
</dbReference>
<dbReference type="PANTHER" id="PTHR19134">
    <property type="entry name" value="RECEPTOR-TYPE TYROSINE-PROTEIN PHOSPHATASE"/>
    <property type="match status" value="1"/>
</dbReference>
<evidence type="ECO:0000313" key="3">
    <source>
        <dbReference type="Proteomes" id="UP001164746"/>
    </source>
</evidence>
<dbReference type="Gene3D" id="3.90.190.10">
    <property type="entry name" value="Protein tyrosine phosphatase superfamily"/>
    <property type="match status" value="1"/>
</dbReference>
<dbReference type="SMART" id="SM00194">
    <property type="entry name" value="PTPc"/>
    <property type="match status" value="1"/>
</dbReference>
<dbReference type="Proteomes" id="UP001164746">
    <property type="component" value="Chromosome 10"/>
</dbReference>
<sequence>MLSECDDISDEDDASARESAIIFEENGGFYFNNAEEISKIKLNVTDLPEYVHNLCFKDLEEEFQKIPYDDDTRVLVRGGETDYINASFIDGFKRRNAYIATLGPMTKQLGDFGQFWRMVWQQKVEKIVMVTNLVEGKKTKCEQYWPDHYQRNMFGDIKVVCKDEKLYKDFIWRNFTLFKNSKKRSLHHLQFTSWPDKGVPDDVTSFIEFRQRVNALASTFDGPVVVHCSNRFESVFVSSRPESVFVSSRSLSVLVSSQFESALVSSRS</sequence>
<accession>A0ABY7F540</accession>
<dbReference type="EMBL" id="CP111021">
    <property type="protein sequence ID" value="WAR16712.1"/>
    <property type="molecule type" value="Genomic_DNA"/>
</dbReference>
<dbReference type="InterPro" id="IPR029021">
    <property type="entry name" value="Prot-tyrosine_phosphatase-like"/>
</dbReference>
<dbReference type="InterPro" id="IPR003595">
    <property type="entry name" value="Tyr_Pase_cat"/>
</dbReference>
<dbReference type="InterPro" id="IPR000242">
    <property type="entry name" value="PTP_cat"/>
</dbReference>
<dbReference type="InterPro" id="IPR050348">
    <property type="entry name" value="Protein-Tyr_Phosphatase"/>
</dbReference>
<dbReference type="SUPFAM" id="SSF52799">
    <property type="entry name" value="(Phosphotyrosine protein) phosphatases II"/>
    <property type="match status" value="1"/>
</dbReference>
<proteinExistence type="predicted"/>